<protein>
    <submittedName>
        <fullName evidence="3">LPS biosynthesis protein</fullName>
    </submittedName>
    <submittedName>
        <fullName evidence="2">LicD family protein</fullName>
    </submittedName>
</protein>
<reference evidence="2 5" key="2">
    <citation type="submission" date="2024-06" db="EMBL/GenBank/DDBJ databases">
        <title>Soil Sphingobacterium thalpophilum.</title>
        <authorList>
            <person name="Yang J."/>
            <person name="Li J."/>
        </authorList>
    </citation>
    <scope>NUCLEOTIDE SEQUENCE [LARGE SCALE GENOMIC DNA]</scope>
    <source>
        <strain evidence="2 5">22g91tb</strain>
    </source>
</reference>
<dbReference type="InterPro" id="IPR052942">
    <property type="entry name" value="LPS_cholinephosphotransferase"/>
</dbReference>
<accession>A0A4U9VPG9</accession>
<evidence type="ECO:0000313" key="3">
    <source>
        <dbReference type="EMBL" id="VTR49226.1"/>
    </source>
</evidence>
<feature type="domain" description="LicD/FKTN/FKRP nucleotidyltransferase" evidence="1">
    <location>
        <begin position="42"/>
        <end position="109"/>
    </location>
</feature>
<keyword evidence="5" id="KW-1185">Reference proteome</keyword>
<dbReference type="Pfam" id="PF04991">
    <property type="entry name" value="LicD"/>
    <property type="match status" value="1"/>
</dbReference>
<dbReference type="PANTHER" id="PTHR43404">
    <property type="entry name" value="LIPOPOLYSACCHARIDE CHOLINEPHOSPHOTRANSFERASE LICD"/>
    <property type="match status" value="1"/>
</dbReference>
<evidence type="ECO:0000313" key="4">
    <source>
        <dbReference type="Proteomes" id="UP000308196"/>
    </source>
</evidence>
<evidence type="ECO:0000259" key="1">
    <source>
        <dbReference type="Pfam" id="PF04991"/>
    </source>
</evidence>
<proteinExistence type="predicted"/>
<dbReference type="STRING" id="1123265.GCA_000686625_05135"/>
<organism evidence="3 4">
    <name type="scientific">Sphingobacterium thalpophilum</name>
    <dbReference type="NCBI Taxonomy" id="259"/>
    <lineage>
        <taxon>Bacteria</taxon>
        <taxon>Pseudomonadati</taxon>
        <taxon>Bacteroidota</taxon>
        <taxon>Sphingobacteriia</taxon>
        <taxon>Sphingobacteriales</taxon>
        <taxon>Sphingobacteriaceae</taxon>
        <taxon>Sphingobacterium</taxon>
    </lineage>
</organism>
<evidence type="ECO:0000313" key="2">
    <source>
        <dbReference type="EMBL" id="MEZ0453271.1"/>
    </source>
</evidence>
<reference evidence="3 4" key="1">
    <citation type="submission" date="2019-05" db="EMBL/GenBank/DDBJ databases">
        <authorList>
            <consortium name="Pathogen Informatics"/>
        </authorList>
    </citation>
    <scope>NUCLEOTIDE SEQUENCE [LARGE SCALE GENOMIC DNA]</scope>
    <source>
        <strain evidence="3 4">NCTC11429</strain>
    </source>
</reference>
<dbReference type="EMBL" id="JBEOQB010000004">
    <property type="protein sequence ID" value="MEZ0453271.1"/>
    <property type="molecule type" value="Genomic_DNA"/>
</dbReference>
<dbReference type="GeneID" id="78464474"/>
<dbReference type="KEGG" id="stha:NCTC11429_03839"/>
<dbReference type="Proteomes" id="UP001566204">
    <property type="component" value="Unassembled WGS sequence"/>
</dbReference>
<dbReference type="InterPro" id="IPR007074">
    <property type="entry name" value="LicD/FKTN/FKRP_NTP_transf"/>
</dbReference>
<sequence>MVIKKKDLGLYDFPDTRLLFDDVLQQTHFVLTRMLKIFAQICDKHEITYWADYGTLLGTIREGNIIPWDTDIDIGILASDFQKFKSLGVTELPNDIFFQSNETDKFYQVESLLVHGKLRDKLSSGCPVIHPLSHNGINIDLYVYFFDTENNFFVNNHERLLNASEVHFLPDELDHIEYWPFADTEIPVPKGFDSYLKRCYGDYQELPPEEKRKPLSEVCPTIPCKHYTSDNVSN</sequence>
<dbReference type="AlphaFoldDB" id="A0A4U9VPG9"/>
<gene>
    <name evidence="2" type="ORF">ABTW24_16870</name>
    <name evidence="3" type="ORF">NCTC11429_03839</name>
</gene>
<dbReference type="PANTHER" id="PTHR43404:SF1">
    <property type="entry name" value="MNN4P"/>
    <property type="match status" value="1"/>
</dbReference>
<dbReference type="RefSeq" id="WP_051607264.1">
    <property type="nucleotide sequence ID" value="NZ_CP141191.1"/>
</dbReference>
<dbReference type="EMBL" id="LR590484">
    <property type="protein sequence ID" value="VTR49226.1"/>
    <property type="molecule type" value="Genomic_DNA"/>
</dbReference>
<dbReference type="Proteomes" id="UP000308196">
    <property type="component" value="Chromosome"/>
</dbReference>
<name>A0A4U9VPG9_9SPHI</name>
<dbReference type="GO" id="GO:0009100">
    <property type="term" value="P:glycoprotein metabolic process"/>
    <property type="evidence" value="ECO:0007669"/>
    <property type="project" value="UniProtKB-ARBA"/>
</dbReference>
<evidence type="ECO:0000313" key="5">
    <source>
        <dbReference type="Proteomes" id="UP001566204"/>
    </source>
</evidence>